<dbReference type="Gene3D" id="1.10.630.10">
    <property type="entry name" value="Cytochrome P450"/>
    <property type="match status" value="1"/>
</dbReference>
<dbReference type="EMBL" id="CATNWA010017063">
    <property type="protein sequence ID" value="CAI9597705.1"/>
    <property type="molecule type" value="Genomic_DNA"/>
</dbReference>
<keyword evidence="2" id="KW-1185">Reference proteome</keyword>
<proteinExistence type="predicted"/>
<gene>
    <name evidence="1" type="ORF">SPARVUS_LOCUS12289400</name>
</gene>
<dbReference type="SUPFAM" id="SSF48264">
    <property type="entry name" value="Cytochrome P450"/>
    <property type="match status" value="1"/>
</dbReference>
<evidence type="ECO:0000313" key="2">
    <source>
        <dbReference type="Proteomes" id="UP001162483"/>
    </source>
</evidence>
<protein>
    <submittedName>
        <fullName evidence="1">Uncharacterized protein</fullName>
    </submittedName>
</protein>
<dbReference type="InterPro" id="IPR036396">
    <property type="entry name" value="Cyt_P450_sf"/>
</dbReference>
<dbReference type="Proteomes" id="UP001162483">
    <property type="component" value="Unassembled WGS sequence"/>
</dbReference>
<name>A0ABN9FNR4_9NEOB</name>
<accession>A0ABN9FNR4</accession>
<reference evidence="1" key="1">
    <citation type="submission" date="2023-05" db="EMBL/GenBank/DDBJ databases">
        <authorList>
            <person name="Stuckert A."/>
        </authorList>
    </citation>
    <scope>NUCLEOTIDE SEQUENCE</scope>
</reference>
<evidence type="ECO:0000313" key="1">
    <source>
        <dbReference type="EMBL" id="CAI9597705.1"/>
    </source>
</evidence>
<comment type="caution">
    <text evidence="1">The sequence shown here is derived from an EMBL/GenBank/DDBJ whole genome shotgun (WGS) entry which is preliminary data.</text>
</comment>
<organism evidence="1 2">
    <name type="scientific">Staurois parvus</name>
    <dbReference type="NCBI Taxonomy" id="386267"/>
    <lineage>
        <taxon>Eukaryota</taxon>
        <taxon>Metazoa</taxon>
        <taxon>Chordata</taxon>
        <taxon>Craniata</taxon>
        <taxon>Vertebrata</taxon>
        <taxon>Euteleostomi</taxon>
        <taxon>Amphibia</taxon>
        <taxon>Batrachia</taxon>
        <taxon>Anura</taxon>
        <taxon>Neobatrachia</taxon>
        <taxon>Ranoidea</taxon>
        <taxon>Ranidae</taxon>
        <taxon>Staurois</taxon>
    </lineage>
</organism>
<sequence>MELFLFFTTLLQNFTFQSPPGVVLDLTPALGFTNAPLPHKICATPRS</sequence>